<dbReference type="EMBL" id="OZ037950">
    <property type="protein sequence ID" value="CAL1713326.1"/>
    <property type="molecule type" value="Genomic_DNA"/>
</dbReference>
<feature type="compositionally biased region" description="Polar residues" evidence="1">
    <location>
        <begin position="298"/>
        <end position="310"/>
    </location>
</feature>
<feature type="region of interest" description="Disordered" evidence="1">
    <location>
        <begin position="281"/>
        <end position="324"/>
    </location>
</feature>
<organism evidence="3 4">
    <name type="scientific">Somion occarium</name>
    <dbReference type="NCBI Taxonomy" id="3059160"/>
    <lineage>
        <taxon>Eukaryota</taxon>
        <taxon>Fungi</taxon>
        <taxon>Dikarya</taxon>
        <taxon>Basidiomycota</taxon>
        <taxon>Agaricomycotina</taxon>
        <taxon>Agaricomycetes</taxon>
        <taxon>Polyporales</taxon>
        <taxon>Cerrenaceae</taxon>
        <taxon>Somion</taxon>
    </lineage>
</organism>
<feature type="transmembrane region" description="Helical" evidence="2">
    <location>
        <begin position="6"/>
        <end position="31"/>
    </location>
</feature>
<proteinExistence type="predicted"/>
<feature type="transmembrane region" description="Helical" evidence="2">
    <location>
        <begin position="211"/>
        <end position="234"/>
    </location>
</feature>
<feature type="transmembrane region" description="Helical" evidence="2">
    <location>
        <begin position="96"/>
        <end position="115"/>
    </location>
</feature>
<keyword evidence="2" id="KW-1133">Transmembrane helix</keyword>
<feature type="transmembrane region" description="Helical" evidence="2">
    <location>
        <begin position="167"/>
        <end position="190"/>
    </location>
</feature>
<evidence type="ECO:0000313" key="3">
    <source>
        <dbReference type="EMBL" id="CAL1713326.1"/>
    </source>
</evidence>
<sequence length="324" mass="36171">MIVTVATAQLIGAFLYTLGYGVYLVVFPRCLALLRRMEVKGYVLVYLLFTLVGSFITITMHLIADVCRAMFAFTTNWDQPSYPDMYYSNLDTTLTLTKNTCYIIVTIIADALIVYRTFIVWNRSYRVIIIPIVLLAGDIATSIWFDWSHTAGSPADMVIHSPTWASLKYFCALTLALNVLCTCMIAVKIWCIQRDVDMLVFQRGTRRLSKILAIILESAAIYSAFLFAVLGLTIAESGAMFIVLNPIPPVIGIVFAYMIIRSSNTSSRVDMSVALAHQTENNLSRQTTRRTRSLSNNFHSGMDQSSQSDIGTGAESLRKDDLDA</sequence>
<gene>
    <name evidence="3" type="ORF">GFSPODELE1_LOCUS9256</name>
</gene>
<feature type="transmembrane region" description="Helical" evidence="2">
    <location>
        <begin position="240"/>
        <end position="260"/>
    </location>
</feature>
<evidence type="ECO:0000256" key="2">
    <source>
        <dbReference type="SAM" id="Phobius"/>
    </source>
</evidence>
<evidence type="ECO:0000313" key="4">
    <source>
        <dbReference type="Proteomes" id="UP001497453"/>
    </source>
</evidence>
<keyword evidence="2" id="KW-0472">Membrane</keyword>
<feature type="transmembrane region" description="Helical" evidence="2">
    <location>
        <begin position="43"/>
        <end position="64"/>
    </location>
</feature>
<keyword evidence="4" id="KW-1185">Reference proteome</keyword>
<accession>A0ABP1DZR5</accession>
<reference evidence="4" key="1">
    <citation type="submission" date="2024-04" db="EMBL/GenBank/DDBJ databases">
        <authorList>
            <person name="Shaw F."/>
            <person name="Minotto A."/>
        </authorList>
    </citation>
    <scope>NUCLEOTIDE SEQUENCE [LARGE SCALE GENOMIC DNA]</scope>
</reference>
<keyword evidence="2" id="KW-0812">Transmembrane</keyword>
<evidence type="ECO:0000256" key="1">
    <source>
        <dbReference type="SAM" id="MobiDB-lite"/>
    </source>
</evidence>
<feature type="transmembrane region" description="Helical" evidence="2">
    <location>
        <begin position="127"/>
        <end position="147"/>
    </location>
</feature>
<dbReference type="Proteomes" id="UP001497453">
    <property type="component" value="Chromosome 7"/>
</dbReference>
<name>A0ABP1DZR5_9APHY</name>
<protein>
    <submittedName>
        <fullName evidence="3">Uncharacterized protein</fullName>
    </submittedName>
</protein>